<protein>
    <submittedName>
        <fullName evidence="1">Type II toxin-antitoxin system HicB family antitoxin</fullName>
    </submittedName>
</protein>
<dbReference type="InterPro" id="IPR013321">
    <property type="entry name" value="Arc_rbn_hlx_hlx"/>
</dbReference>
<dbReference type="Proteomes" id="UP001526143">
    <property type="component" value="Unassembled WGS sequence"/>
</dbReference>
<proteinExistence type="predicted"/>
<evidence type="ECO:0000313" key="1">
    <source>
        <dbReference type="EMBL" id="MCV3212566.1"/>
    </source>
</evidence>
<keyword evidence="2" id="KW-1185">Reference proteome</keyword>
<dbReference type="InterPro" id="IPR010985">
    <property type="entry name" value="Ribbon_hlx_hlx"/>
</dbReference>
<dbReference type="SUPFAM" id="SSF143100">
    <property type="entry name" value="TTHA1013/TTHA0281-like"/>
    <property type="match status" value="1"/>
</dbReference>
<organism evidence="1 2">
    <name type="scientific">Plectonema radiosum NIES-515</name>
    <dbReference type="NCBI Taxonomy" id="2986073"/>
    <lineage>
        <taxon>Bacteria</taxon>
        <taxon>Bacillati</taxon>
        <taxon>Cyanobacteriota</taxon>
        <taxon>Cyanophyceae</taxon>
        <taxon>Oscillatoriophycideae</taxon>
        <taxon>Oscillatoriales</taxon>
        <taxon>Microcoleaceae</taxon>
        <taxon>Plectonema</taxon>
    </lineage>
</organism>
<dbReference type="InterPro" id="IPR035069">
    <property type="entry name" value="TTHA1013/TTHA0281-like"/>
</dbReference>
<accession>A0ABT3ATW6</accession>
<dbReference type="EMBL" id="JAOWRF010000045">
    <property type="protein sequence ID" value="MCV3212566.1"/>
    <property type="molecule type" value="Genomic_DNA"/>
</dbReference>
<gene>
    <name evidence="1" type="ORF">OGM63_03290</name>
</gene>
<comment type="caution">
    <text evidence="1">The sequence shown here is derived from an EMBL/GenBank/DDBJ whole genome shotgun (WGS) entry which is preliminary data.</text>
</comment>
<sequence>MVNLDHYTYKVTWSREDDEFVGLCAEFPSLSYLHENRLTALEGITNLVKDVVADMDANGEKIPEPISEKNYSGKFQVRIPPEHHRRLAIEAAEQNVSLNRYVSLKLAFDNY</sequence>
<dbReference type="SUPFAM" id="SSF47598">
    <property type="entry name" value="Ribbon-helix-helix"/>
    <property type="match status" value="1"/>
</dbReference>
<dbReference type="Gene3D" id="1.10.1220.10">
    <property type="entry name" value="Met repressor-like"/>
    <property type="match status" value="1"/>
</dbReference>
<name>A0ABT3ATW6_9CYAN</name>
<reference evidence="1 2" key="1">
    <citation type="submission" date="2022-10" db="EMBL/GenBank/DDBJ databases">
        <title>Identification of biosynthetic pathway for the production of the potent trypsin inhibitor radiosumin.</title>
        <authorList>
            <person name="Fewer D.P."/>
            <person name="Delbaje E."/>
            <person name="Ouyang X."/>
            <person name="Agostino P.D."/>
            <person name="Wahlsten M."/>
            <person name="Jokela J."/>
            <person name="Permi P."/>
            <person name="Haapaniemi E."/>
            <person name="Koistinen H."/>
        </authorList>
    </citation>
    <scope>NUCLEOTIDE SEQUENCE [LARGE SCALE GENOMIC DNA]</scope>
    <source>
        <strain evidence="1 2">NIES-515</strain>
    </source>
</reference>
<dbReference type="InterPro" id="IPR008651">
    <property type="entry name" value="Uncharacterised_HicB"/>
</dbReference>
<evidence type="ECO:0000313" key="2">
    <source>
        <dbReference type="Proteomes" id="UP001526143"/>
    </source>
</evidence>
<dbReference type="RefSeq" id="WP_263744078.1">
    <property type="nucleotide sequence ID" value="NZ_JAOWRF010000045.1"/>
</dbReference>
<dbReference type="Pfam" id="PF05534">
    <property type="entry name" value="HicB"/>
    <property type="match status" value="1"/>
</dbReference>